<dbReference type="EMBL" id="JAVIZN010000001">
    <property type="protein sequence ID" value="MDR6201324.1"/>
    <property type="molecule type" value="Genomic_DNA"/>
</dbReference>
<evidence type="ECO:0000313" key="8">
    <source>
        <dbReference type="Proteomes" id="UP001245184"/>
    </source>
</evidence>
<evidence type="ECO:0000313" key="7">
    <source>
        <dbReference type="EMBL" id="MDR6201324.1"/>
    </source>
</evidence>
<comment type="similarity">
    <text evidence="4">Belongs to the SctE/SipB/YopB family.</text>
</comment>
<dbReference type="Pfam" id="PF04888">
    <property type="entry name" value="SseC"/>
    <property type="match status" value="1"/>
</dbReference>
<evidence type="ECO:0000256" key="1">
    <source>
        <dbReference type="ARBA" id="ARBA00004551"/>
    </source>
</evidence>
<evidence type="ECO:0000256" key="2">
    <source>
        <dbReference type="ARBA" id="ARBA00022870"/>
    </source>
</evidence>
<keyword evidence="2" id="KW-1043">Host membrane</keyword>
<keyword evidence="3" id="KW-0843">Virulence</keyword>
<protein>
    <recommendedName>
        <fullName evidence="6">Translocator protein BipB-like C-terminal domain-containing protein</fullName>
    </recommendedName>
</protein>
<evidence type="ECO:0000259" key="6">
    <source>
        <dbReference type="Pfam" id="PF04888"/>
    </source>
</evidence>
<feature type="domain" description="Translocator protein BipB-like C-terminal" evidence="6">
    <location>
        <begin position="130"/>
        <end position="255"/>
    </location>
</feature>
<proteinExistence type="inferred from homology"/>
<gene>
    <name evidence="7" type="ORF">QF025_000044</name>
</gene>
<dbReference type="Proteomes" id="UP001245184">
    <property type="component" value="Unassembled WGS sequence"/>
</dbReference>
<feature type="coiled-coil region" evidence="5">
    <location>
        <begin position="149"/>
        <end position="176"/>
    </location>
</feature>
<reference evidence="7 8" key="1">
    <citation type="submission" date="2023-08" db="EMBL/GenBank/DDBJ databases">
        <title>Genome sequencing of plant associated microbes to promote plant fitness in Sorghum bicolor and Oryza sativa.</title>
        <authorList>
            <person name="Coleman-Derr D."/>
        </authorList>
    </citation>
    <scope>NUCLEOTIDE SEQUENCE [LARGE SCALE GENOMIC DNA]</scope>
    <source>
        <strain evidence="7 8">SLBN-33</strain>
    </source>
</reference>
<sequence>MNPNVVTQGAVDTRNAQAYPLFGMQGATVSGSDVSVAKKKTHLHVASELSVKLSAVERDSARGAGDFFLMPDAPVTAASQVQARGALTNVLTKLNAPSAAAVAGMVVDSDAQMPMSVMAYAVGVVSLQSLSNTVRSVGKALEIQTDRQTKAVLKRLDEYLEQLRKQQEETEQARKSNIFTMAFDWVIGATEVVAGIATLVSGNVAGGTSEILAGVLGLTKATLETVALVDEGDAKELLDVASKIGMAQMVLEGASMLAGAGPYGVALRLALKSGLQIGSAVIDLQKADAQKGAASAGVRMDAQQYVIDATEKSRKQTVDFLRDLYSKNAAVVRGTSDMINSIMEGQLRIARSLGGAAGRYA</sequence>
<organism evidence="7 8">
    <name type="scientific">Paraburkholderia graminis</name>
    <dbReference type="NCBI Taxonomy" id="60548"/>
    <lineage>
        <taxon>Bacteria</taxon>
        <taxon>Pseudomonadati</taxon>
        <taxon>Pseudomonadota</taxon>
        <taxon>Betaproteobacteria</taxon>
        <taxon>Burkholderiales</taxon>
        <taxon>Burkholderiaceae</taxon>
        <taxon>Paraburkholderia</taxon>
    </lineage>
</organism>
<evidence type="ECO:0000256" key="4">
    <source>
        <dbReference type="ARBA" id="ARBA00035640"/>
    </source>
</evidence>
<keyword evidence="2" id="KW-0472">Membrane</keyword>
<evidence type="ECO:0000256" key="5">
    <source>
        <dbReference type="SAM" id="Coils"/>
    </source>
</evidence>
<dbReference type="GO" id="GO:0033644">
    <property type="term" value="C:host cell membrane"/>
    <property type="evidence" value="ECO:0007669"/>
    <property type="project" value="UniProtKB-SubCell"/>
</dbReference>
<name>A0ABD5C7T1_9BURK</name>
<comment type="caution">
    <text evidence="7">The sequence shown here is derived from an EMBL/GenBank/DDBJ whole genome shotgun (WGS) entry which is preliminary data.</text>
</comment>
<comment type="subcellular location">
    <subcellularLocation>
        <location evidence="1">Host membrane</location>
    </subcellularLocation>
</comment>
<evidence type="ECO:0000256" key="3">
    <source>
        <dbReference type="ARBA" id="ARBA00023026"/>
    </source>
</evidence>
<dbReference type="InterPro" id="IPR006972">
    <property type="entry name" value="BipB-like_C"/>
</dbReference>
<accession>A0ABD5C7T1</accession>
<dbReference type="RefSeq" id="WP_310029476.1">
    <property type="nucleotide sequence ID" value="NZ_JAVIZN010000001.1"/>
</dbReference>
<dbReference type="AlphaFoldDB" id="A0ABD5C7T1"/>
<keyword evidence="5" id="KW-0175">Coiled coil</keyword>